<proteinExistence type="predicted"/>
<dbReference type="PRINTS" id="PR00313">
    <property type="entry name" value="CABNDNGRPT"/>
</dbReference>
<dbReference type="Pfam" id="PF08548">
    <property type="entry name" value="Peptidase_M10_C"/>
    <property type="match status" value="1"/>
</dbReference>
<name>A0A5C7WN05_METME</name>
<comment type="caution">
    <text evidence="6">The sequence shown here is derived from an EMBL/GenBank/DDBJ whole genome shotgun (WGS) entry which is preliminary data.</text>
</comment>
<dbReference type="InterPro" id="IPR018511">
    <property type="entry name" value="Hemolysin-typ_Ca-bd_CS"/>
</dbReference>
<dbReference type="GO" id="GO:0005615">
    <property type="term" value="C:extracellular space"/>
    <property type="evidence" value="ECO:0007669"/>
    <property type="project" value="InterPro"/>
</dbReference>
<comment type="cofactor">
    <cofactor evidence="1">
        <name>Ca(2+)</name>
        <dbReference type="ChEBI" id="CHEBI:29108"/>
    </cofactor>
</comment>
<dbReference type="InterPro" id="IPR011049">
    <property type="entry name" value="Serralysin-like_metalloprot_C"/>
</dbReference>
<dbReference type="InterPro" id="IPR001343">
    <property type="entry name" value="Hemolysn_Ca-bd"/>
</dbReference>
<dbReference type="SUPFAM" id="SSF51120">
    <property type="entry name" value="beta-Roll"/>
    <property type="match status" value="1"/>
</dbReference>
<sequence>SEGGLGRLNNSDGDEITVNMYGLENQYDKGGRLIDLAIATTTVGVTRTGTAARDVLVGTAGDDMINGGLGVDTLTGGAGNDVFVYNSMREAGDTITDFTPYADKLQLTSLLASLGVSANSALTGGYLRLMDVTGGAQLMVDTDGATGPAVAKPLVTLKGLTAKQVSPARDFIL</sequence>
<evidence type="ECO:0000256" key="3">
    <source>
        <dbReference type="ARBA" id="ARBA00022525"/>
    </source>
</evidence>
<evidence type="ECO:0000256" key="4">
    <source>
        <dbReference type="ARBA" id="ARBA00022737"/>
    </source>
</evidence>
<evidence type="ECO:0000259" key="5">
    <source>
        <dbReference type="Pfam" id="PF08548"/>
    </source>
</evidence>
<keyword evidence="3" id="KW-0964">Secreted</keyword>
<evidence type="ECO:0000313" key="7">
    <source>
        <dbReference type="Proteomes" id="UP000321374"/>
    </source>
</evidence>
<comment type="subcellular location">
    <subcellularLocation>
        <location evidence="2">Secreted</location>
    </subcellularLocation>
</comment>
<evidence type="ECO:0000256" key="1">
    <source>
        <dbReference type="ARBA" id="ARBA00001913"/>
    </source>
</evidence>
<dbReference type="InterPro" id="IPR013858">
    <property type="entry name" value="Peptidase_M10B_C"/>
</dbReference>
<feature type="domain" description="Peptidase M10 serralysin C-terminal" evidence="5">
    <location>
        <begin position="36"/>
        <end position="113"/>
    </location>
</feature>
<dbReference type="InterPro" id="IPR019960">
    <property type="entry name" value="T1SS_VCA0849"/>
</dbReference>
<dbReference type="Pfam" id="PF00353">
    <property type="entry name" value="HemolysinCabind"/>
    <property type="match status" value="1"/>
</dbReference>
<keyword evidence="4" id="KW-0677">Repeat</keyword>
<dbReference type="AlphaFoldDB" id="A0A5C7WN05"/>
<evidence type="ECO:0000313" key="6">
    <source>
        <dbReference type="EMBL" id="TXI38223.1"/>
    </source>
</evidence>
<evidence type="ECO:0000256" key="2">
    <source>
        <dbReference type="ARBA" id="ARBA00004613"/>
    </source>
</evidence>
<dbReference type="PROSITE" id="PS00330">
    <property type="entry name" value="HEMOLYSIN_CALCIUM"/>
    <property type="match status" value="2"/>
</dbReference>
<dbReference type="Proteomes" id="UP000321374">
    <property type="component" value="Unassembled WGS sequence"/>
</dbReference>
<accession>A0A5C7WN05</accession>
<organism evidence="6 7">
    <name type="scientific">Methylophilus methylotrophus</name>
    <name type="common">Bacterium W3A1</name>
    <dbReference type="NCBI Taxonomy" id="17"/>
    <lineage>
        <taxon>Bacteria</taxon>
        <taxon>Pseudomonadati</taxon>
        <taxon>Pseudomonadota</taxon>
        <taxon>Betaproteobacteria</taxon>
        <taxon>Nitrosomonadales</taxon>
        <taxon>Methylophilaceae</taxon>
        <taxon>Methylophilus</taxon>
    </lineage>
</organism>
<dbReference type="NCBIfam" id="TIGR03661">
    <property type="entry name" value="T1SS_VCA0849"/>
    <property type="match status" value="1"/>
</dbReference>
<dbReference type="EMBL" id="SSGG01000027">
    <property type="protein sequence ID" value="TXI38223.1"/>
    <property type="molecule type" value="Genomic_DNA"/>
</dbReference>
<feature type="non-terminal residue" evidence="6">
    <location>
        <position position="1"/>
    </location>
</feature>
<reference evidence="6 7" key="1">
    <citation type="submission" date="2018-09" db="EMBL/GenBank/DDBJ databases">
        <title>Metagenome Assembled Genomes from an Advanced Water Purification Facility.</title>
        <authorList>
            <person name="Stamps B.W."/>
            <person name="Spear J.R."/>
        </authorList>
    </citation>
    <scope>NUCLEOTIDE SEQUENCE [LARGE SCALE GENOMIC DNA]</scope>
    <source>
        <strain evidence="6">Bin_42_2</strain>
    </source>
</reference>
<dbReference type="Gene3D" id="2.150.10.10">
    <property type="entry name" value="Serralysin-like metalloprotease, C-terminal"/>
    <property type="match status" value="1"/>
</dbReference>
<dbReference type="GO" id="GO:0005509">
    <property type="term" value="F:calcium ion binding"/>
    <property type="evidence" value="ECO:0007669"/>
    <property type="project" value="InterPro"/>
</dbReference>
<protein>
    <submittedName>
        <fullName evidence="6">Type I secretion C-terminal target domain-containing protein</fullName>
    </submittedName>
</protein>
<gene>
    <name evidence="6" type="ORF">E6Q51_01580</name>
</gene>